<accession>A0A6J7UY29</accession>
<organism evidence="4">
    <name type="scientific">freshwater metagenome</name>
    <dbReference type="NCBI Taxonomy" id="449393"/>
    <lineage>
        <taxon>unclassified sequences</taxon>
        <taxon>metagenomes</taxon>
        <taxon>ecological metagenomes</taxon>
    </lineage>
</organism>
<feature type="transmembrane region" description="Helical" evidence="1">
    <location>
        <begin position="24"/>
        <end position="52"/>
    </location>
</feature>
<proteinExistence type="predicted"/>
<protein>
    <submittedName>
        <fullName evidence="4">Unannotated protein</fullName>
    </submittedName>
</protein>
<evidence type="ECO:0000256" key="1">
    <source>
        <dbReference type="SAM" id="Phobius"/>
    </source>
</evidence>
<evidence type="ECO:0000313" key="3">
    <source>
        <dbReference type="EMBL" id="CAB5039922.1"/>
    </source>
</evidence>
<evidence type="ECO:0000313" key="2">
    <source>
        <dbReference type="EMBL" id="CAB4968937.1"/>
    </source>
</evidence>
<evidence type="ECO:0000313" key="4">
    <source>
        <dbReference type="EMBL" id="CAB5069328.1"/>
    </source>
</evidence>
<dbReference type="EMBL" id="CAFBPW010000264">
    <property type="protein sequence ID" value="CAB5039922.1"/>
    <property type="molecule type" value="Genomic_DNA"/>
</dbReference>
<keyword evidence="1" id="KW-1133">Transmembrane helix</keyword>
<dbReference type="AlphaFoldDB" id="A0A6J7UY29"/>
<reference evidence="4" key="1">
    <citation type="submission" date="2020-05" db="EMBL/GenBank/DDBJ databases">
        <authorList>
            <person name="Chiriac C."/>
            <person name="Salcher M."/>
            <person name="Ghai R."/>
            <person name="Kavagutti S V."/>
        </authorList>
    </citation>
    <scope>NUCLEOTIDE SEQUENCE</scope>
</reference>
<dbReference type="EMBL" id="CAFBQW010000322">
    <property type="protein sequence ID" value="CAB5069328.1"/>
    <property type="molecule type" value="Genomic_DNA"/>
</dbReference>
<gene>
    <name evidence="2" type="ORF">UFOPK3914_00155</name>
    <name evidence="3" type="ORF">UFOPK4173_01748</name>
    <name evidence="4" type="ORF">UFOPK4354_01985</name>
</gene>
<sequence length="55" mass="6183">MLFLRHAGRLAADFMRYARLNKAWWLLPVAALLIVAIALGTATQAVVPYAVYTFF</sequence>
<keyword evidence="1" id="KW-0812">Transmembrane</keyword>
<keyword evidence="1" id="KW-0472">Membrane</keyword>
<name>A0A6J7UY29_9ZZZZ</name>
<dbReference type="EMBL" id="CAFBOG010000007">
    <property type="protein sequence ID" value="CAB4968937.1"/>
    <property type="molecule type" value="Genomic_DNA"/>
</dbReference>